<evidence type="ECO:0000313" key="2">
    <source>
        <dbReference type="Proteomes" id="UP001500235"/>
    </source>
</evidence>
<sequence length="69" mass="7345">MSDVVPFPSRPLAVDKSSAGMLAAEAMRLSAGSNSNPDDGQSEEDYDRAIAMLELASAFVRNWKTANLA</sequence>
<organism evidence="1 2">
    <name type="scientific">Sphingomonas swuensis</name>
    <dbReference type="NCBI Taxonomy" id="977800"/>
    <lineage>
        <taxon>Bacteria</taxon>
        <taxon>Pseudomonadati</taxon>
        <taxon>Pseudomonadota</taxon>
        <taxon>Alphaproteobacteria</taxon>
        <taxon>Sphingomonadales</taxon>
        <taxon>Sphingomonadaceae</taxon>
        <taxon>Sphingomonas</taxon>
    </lineage>
</organism>
<dbReference type="Proteomes" id="UP001500235">
    <property type="component" value="Unassembled WGS sequence"/>
</dbReference>
<comment type="caution">
    <text evidence="1">The sequence shown here is derived from an EMBL/GenBank/DDBJ whole genome shotgun (WGS) entry which is preliminary data.</text>
</comment>
<name>A0ABP7SRS6_9SPHN</name>
<gene>
    <name evidence="1" type="ORF">GCM10022280_12590</name>
</gene>
<protein>
    <submittedName>
        <fullName evidence="1">Uncharacterized protein</fullName>
    </submittedName>
</protein>
<reference evidence="2" key="1">
    <citation type="journal article" date="2019" name="Int. J. Syst. Evol. Microbiol.">
        <title>The Global Catalogue of Microorganisms (GCM) 10K type strain sequencing project: providing services to taxonomists for standard genome sequencing and annotation.</title>
        <authorList>
            <consortium name="The Broad Institute Genomics Platform"/>
            <consortium name="The Broad Institute Genome Sequencing Center for Infectious Disease"/>
            <person name="Wu L."/>
            <person name="Ma J."/>
        </authorList>
    </citation>
    <scope>NUCLEOTIDE SEQUENCE [LARGE SCALE GENOMIC DNA]</scope>
    <source>
        <strain evidence="2">JCM 17563</strain>
    </source>
</reference>
<dbReference type="RefSeq" id="WP_344706532.1">
    <property type="nucleotide sequence ID" value="NZ_BAABBQ010000001.1"/>
</dbReference>
<evidence type="ECO:0000313" key="1">
    <source>
        <dbReference type="EMBL" id="GAA4015356.1"/>
    </source>
</evidence>
<dbReference type="EMBL" id="BAABBQ010000001">
    <property type="protein sequence ID" value="GAA4015356.1"/>
    <property type="molecule type" value="Genomic_DNA"/>
</dbReference>
<proteinExistence type="predicted"/>
<accession>A0ABP7SRS6</accession>
<keyword evidence="2" id="KW-1185">Reference proteome</keyword>